<accession>A0AAE0F6D9</accession>
<reference evidence="4 5" key="1">
    <citation type="journal article" date="2015" name="Genome Biol. Evol.">
        <title>Comparative Genomics of a Bacterivorous Green Alga Reveals Evolutionary Causalities and Consequences of Phago-Mixotrophic Mode of Nutrition.</title>
        <authorList>
            <person name="Burns J.A."/>
            <person name="Paasch A."/>
            <person name="Narechania A."/>
            <person name="Kim E."/>
        </authorList>
    </citation>
    <scope>NUCLEOTIDE SEQUENCE [LARGE SCALE GENOMIC DNA]</scope>
    <source>
        <strain evidence="4 5">PLY_AMNH</strain>
    </source>
</reference>
<evidence type="ECO:0000256" key="2">
    <source>
        <dbReference type="SAM" id="MobiDB-lite"/>
    </source>
</evidence>
<dbReference type="Proteomes" id="UP001190700">
    <property type="component" value="Unassembled WGS sequence"/>
</dbReference>
<feature type="compositionally biased region" description="Basic and acidic residues" evidence="2">
    <location>
        <begin position="364"/>
        <end position="384"/>
    </location>
</feature>
<feature type="domain" description="RING-type" evidence="3">
    <location>
        <begin position="471"/>
        <end position="508"/>
    </location>
</feature>
<protein>
    <recommendedName>
        <fullName evidence="3">RING-type domain-containing protein</fullName>
    </recommendedName>
</protein>
<dbReference type="Gene3D" id="3.30.40.10">
    <property type="entry name" value="Zinc/RING finger domain, C3HC4 (zinc finger)"/>
    <property type="match status" value="1"/>
</dbReference>
<evidence type="ECO:0000313" key="4">
    <source>
        <dbReference type="EMBL" id="KAK3253716.1"/>
    </source>
</evidence>
<proteinExistence type="predicted"/>
<gene>
    <name evidence="4" type="ORF">CYMTET_37051</name>
</gene>
<keyword evidence="1" id="KW-0863">Zinc-finger</keyword>
<dbReference type="CDD" id="cd16649">
    <property type="entry name" value="mRING-HC-C3HC5_CGRF1-like"/>
    <property type="match status" value="1"/>
</dbReference>
<dbReference type="Pfam" id="PF13920">
    <property type="entry name" value="zf-C3HC4_3"/>
    <property type="match status" value="1"/>
</dbReference>
<keyword evidence="1" id="KW-0479">Metal-binding</keyword>
<evidence type="ECO:0000256" key="1">
    <source>
        <dbReference type="PROSITE-ProRule" id="PRU00175"/>
    </source>
</evidence>
<sequence>MSNFGFPGSSSSCYLHAHAYTHFHCTGCVYDEGLSLFAKDERLVELYEAEGCKRRGTREWVGLMNTEYNVADLTKSRASDVARLTYDADTSHEIVIDQMTSRPFRSTLTILKGSVDVYYSGDVTVTTKPFEATAHGKRVDQLSLSVVYESCFQNEPNGIVHLVLLLKKRQVPIREAFKWLSHPKEQSSTKQNFLHRIALSSKSSSLWKHMSDLWQAYCCKDQTRADDLINEWLRRLDSHGETPITVAVLVANADLVKCMMRSHPPLTKLETKNGDIAPRYVTGRNHEYNTVEDPKSSEDTRRRDIQRVLHEELHLRARRRHEMASQLLGDETAPSTRKKSRTGRGNRGDPRASKSAARAATTRTETKAVREADETTDSGERVDESVADAIASAPSRPSGSPTPSRTSPDDDPQIATRATSLCRSFADAVGHSAHAEAGGGAEPSRGLLATAWPLARDSVEPVKVEKEHELCIICCHEPQAVAVVPCGHVCFCLQCADKERVCTCPICRVEISSFLRLYRV</sequence>
<dbReference type="PROSITE" id="PS50089">
    <property type="entry name" value="ZF_RING_2"/>
    <property type="match status" value="1"/>
</dbReference>
<dbReference type="SUPFAM" id="SSF57850">
    <property type="entry name" value="RING/U-box"/>
    <property type="match status" value="1"/>
</dbReference>
<feature type="region of interest" description="Disordered" evidence="2">
    <location>
        <begin position="279"/>
        <end position="414"/>
    </location>
</feature>
<feature type="compositionally biased region" description="Basic and acidic residues" evidence="2">
    <location>
        <begin position="284"/>
        <end position="315"/>
    </location>
</feature>
<keyword evidence="1" id="KW-0862">Zinc</keyword>
<dbReference type="GO" id="GO:0008270">
    <property type="term" value="F:zinc ion binding"/>
    <property type="evidence" value="ECO:0007669"/>
    <property type="project" value="UniProtKB-KW"/>
</dbReference>
<dbReference type="InterPro" id="IPR013083">
    <property type="entry name" value="Znf_RING/FYVE/PHD"/>
</dbReference>
<dbReference type="InterPro" id="IPR001841">
    <property type="entry name" value="Znf_RING"/>
</dbReference>
<dbReference type="AlphaFoldDB" id="A0AAE0F6D9"/>
<keyword evidence="5" id="KW-1185">Reference proteome</keyword>
<evidence type="ECO:0000313" key="5">
    <source>
        <dbReference type="Proteomes" id="UP001190700"/>
    </source>
</evidence>
<name>A0AAE0F6D9_9CHLO</name>
<feature type="compositionally biased region" description="Low complexity" evidence="2">
    <location>
        <begin position="391"/>
        <end position="406"/>
    </location>
</feature>
<feature type="compositionally biased region" description="Low complexity" evidence="2">
    <location>
        <begin position="353"/>
        <end position="363"/>
    </location>
</feature>
<organism evidence="4 5">
    <name type="scientific">Cymbomonas tetramitiformis</name>
    <dbReference type="NCBI Taxonomy" id="36881"/>
    <lineage>
        <taxon>Eukaryota</taxon>
        <taxon>Viridiplantae</taxon>
        <taxon>Chlorophyta</taxon>
        <taxon>Pyramimonadophyceae</taxon>
        <taxon>Pyramimonadales</taxon>
        <taxon>Pyramimonadaceae</taxon>
        <taxon>Cymbomonas</taxon>
    </lineage>
</organism>
<comment type="caution">
    <text evidence="4">The sequence shown here is derived from an EMBL/GenBank/DDBJ whole genome shotgun (WGS) entry which is preliminary data.</text>
</comment>
<evidence type="ECO:0000259" key="3">
    <source>
        <dbReference type="PROSITE" id="PS50089"/>
    </source>
</evidence>
<dbReference type="EMBL" id="LGRX02024671">
    <property type="protein sequence ID" value="KAK3253716.1"/>
    <property type="molecule type" value="Genomic_DNA"/>
</dbReference>